<evidence type="ECO:0000256" key="7">
    <source>
        <dbReference type="ARBA" id="ARBA00023187"/>
    </source>
</evidence>
<comment type="subcellular location">
    <subcellularLocation>
        <location evidence="1">Nucleus</location>
    </subcellularLocation>
</comment>
<comment type="similarity">
    <text evidence="2">Belongs to the CWC25 family.</text>
</comment>
<evidence type="ECO:0000256" key="4">
    <source>
        <dbReference type="ARBA" id="ARBA00022664"/>
    </source>
</evidence>
<keyword evidence="5" id="KW-0747">Spliceosome</keyword>
<gene>
    <name evidence="12" type="primary">CWC25</name>
    <name evidence="12" type="ORF">AWJ20_1242</name>
</gene>
<evidence type="ECO:0000256" key="5">
    <source>
        <dbReference type="ARBA" id="ARBA00022728"/>
    </source>
</evidence>
<dbReference type="Pfam" id="PF10197">
    <property type="entry name" value="Cir_N"/>
    <property type="match status" value="1"/>
</dbReference>
<dbReference type="PANTHER" id="PTHR16196:SF0">
    <property type="entry name" value="PRE-MRNA-SPLICING FACTOR CWC25 HOMOLOG"/>
    <property type="match status" value="1"/>
</dbReference>
<protein>
    <recommendedName>
        <fullName evidence="3">Pre-mRNA-splicing factor CWC25</fullName>
    </recommendedName>
</protein>
<feature type="compositionally biased region" description="Basic and acidic residues" evidence="10">
    <location>
        <begin position="379"/>
        <end position="402"/>
    </location>
</feature>
<organism evidence="12 13">
    <name type="scientific">Sugiyamaella lignohabitans</name>
    <dbReference type="NCBI Taxonomy" id="796027"/>
    <lineage>
        <taxon>Eukaryota</taxon>
        <taxon>Fungi</taxon>
        <taxon>Dikarya</taxon>
        <taxon>Ascomycota</taxon>
        <taxon>Saccharomycotina</taxon>
        <taxon>Dipodascomycetes</taxon>
        <taxon>Dipodascales</taxon>
        <taxon>Trichomonascaceae</taxon>
        <taxon>Sugiyamaella</taxon>
    </lineage>
</organism>
<accession>A0A167DIU0</accession>
<evidence type="ECO:0000256" key="9">
    <source>
        <dbReference type="SAM" id="Coils"/>
    </source>
</evidence>
<keyword evidence="7" id="KW-0508">mRNA splicing</keyword>
<dbReference type="KEGG" id="slb:AWJ20_1242"/>
<feature type="compositionally biased region" description="Basic and acidic residues" evidence="10">
    <location>
        <begin position="154"/>
        <end position="187"/>
    </location>
</feature>
<dbReference type="InterPro" id="IPR051376">
    <property type="entry name" value="CWC25_splicing_factor"/>
</dbReference>
<keyword evidence="4" id="KW-0507">mRNA processing</keyword>
<feature type="compositionally biased region" description="Basic and acidic residues" evidence="10">
    <location>
        <begin position="216"/>
        <end position="292"/>
    </location>
</feature>
<dbReference type="PANTHER" id="PTHR16196">
    <property type="entry name" value="CELL CYCLE CONTROL PROTEIN CWF25"/>
    <property type="match status" value="1"/>
</dbReference>
<evidence type="ECO:0000256" key="3">
    <source>
        <dbReference type="ARBA" id="ARBA00020646"/>
    </source>
</evidence>
<dbReference type="SMART" id="SM01083">
    <property type="entry name" value="Cir_N"/>
    <property type="match status" value="1"/>
</dbReference>
<dbReference type="InterPro" id="IPR019339">
    <property type="entry name" value="CIR_N_dom"/>
</dbReference>
<dbReference type="Proteomes" id="UP000189580">
    <property type="component" value="Chromosome a"/>
</dbReference>
<dbReference type="GeneID" id="30033023"/>
<name>A0A167DIU0_9ASCO</name>
<feature type="compositionally biased region" description="Basic and acidic residues" evidence="10">
    <location>
        <begin position="107"/>
        <end position="128"/>
    </location>
</feature>
<feature type="domain" description="CBF1-interacting co-repressor CIR N-terminal" evidence="11">
    <location>
        <begin position="10"/>
        <end position="46"/>
    </location>
</feature>
<evidence type="ECO:0000313" key="12">
    <source>
        <dbReference type="EMBL" id="ANB12964.1"/>
    </source>
</evidence>
<keyword evidence="8" id="KW-0539">Nucleus</keyword>
<sequence>MSRDLNLKKSWHPGLLKNQEVVWRKEKEALEERKKILERQKEIQQERERNELLSMQDVATGKQRVKRLEWMYSEASGGSMGSSDNEAYLLGKRKIDDSIILGGTKNQEVESLRKDGDNDRFGQKEKSDSTVPYTSAKDLASKVKDDPLLAIKKMQMERAIAKAREEASLSREKGDRQSRDDKYESRHRSSRHRHRESSRERSNSRDREKRRHGYRSSRDDDRDSGHSRRSRDDDSYGHRHGSLRDDDRESRSHRRSEDHRDHHRHDDKEARSRSSRHRDIDHDDERYRRDRGSANYDKYSYKNDDSRWSRSNRDGSFSRRSPGDRESDVRYNRNKDRYEHSGESSPTREADSSGRVSKASDEERQKRLAAMMQDAQTLEESRDKRVKLAQEEDRKAEEEDKKKRLGTHSGQGSFIRTATKNLIDGPTDALRRGRIAG</sequence>
<feature type="coiled-coil region" evidence="9">
    <location>
        <begin position="20"/>
        <end position="47"/>
    </location>
</feature>
<dbReference type="InterPro" id="IPR022209">
    <property type="entry name" value="CWC25"/>
</dbReference>
<evidence type="ECO:0000259" key="11">
    <source>
        <dbReference type="SMART" id="SM01083"/>
    </source>
</evidence>
<keyword evidence="13" id="KW-1185">Reference proteome</keyword>
<feature type="compositionally biased region" description="Basic and acidic residues" evidence="10">
    <location>
        <begin position="197"/>
        <end position="207"/>
    </location>
</feature>
<evidence type="ECO:0000256" key="8">
    <source>
        <dbReference type="ARBA" id="ARBA00023242"/>
    </source>
</evidence>
<evidence type="ECO:0000256" key="6">
    <source>
        <dbReference type="ARBA" id="ARBA00023054"/>
    </source>
</evidence>
<dbReference type="RefSeq" id="XP_018735441.1">
    <property type="nucleotide sequence ID" value="XM_018878104.1"/>
</dbReference>
<dbReference type="OrthoDB" id="21123at2759"/>
<evidence type="ECO:0000256" key="1">
    <source>
        <dbReference type="ARBA" id="ARBA00004123"/>
    </source>
</evidence>
<reference evidence="12 13" key="1">
    <citation type="submission" date="2016-02" db="EMBL/GenBank/DDBJ databases">
        <title>Complete genome sequence and transcriptome regulation of the pentose utilising yeast Sugiyamaella lignohabitans.</title>
        <authorList>
            <person name="Bellasio M."/>
            <person name="Peymann A."/>
            <person name="Valli M."/>
            <person name="Sipitzky M."/>
            <person name="Graf A."/>
            <person name="Sauer M."/>
            <person name="Marx H."/>
            <person name="Mattanovich D."/>
        </authorList>
    </citation>
    <scope>NUCLEOTIDE SEQUENCE [LARGE SCALE GENOMIC DNA]</scope>
    <source>
        <strain evidence="12 13">CBS 10342</strain>
    </source>
</reference>
<dbReference type="AlphaFoldDB" id="A0A167DIU0"/>
<evidence type="ECO:0000313" key="13">
    <source>
        <dbReference type="Proteomes" id="UP000189580"/>
    </source>
</evidence>
<feature type="compositionally biased region" description="Basic and acidic residues" evidence="10">
    <location>
        <begin position="299"/>
        <end position="366"/>
    </location>
</feature>
<dbReference type="EMBL" id="CP014501">
    <property type="protein sequence ID" value="ANB12964.1"/>
    <property type="molecule type" value="Genomic_DNA"/>
</dbReference>
<dbReference type="Pfam" id="PF12542">
    <property type="entry name" value="CWC25"/>
    <property type="match status" value="1"/>
</dbReference>
<evidence type="ECO:0000256" key="10">
    <source>
        <dbReference type="SAM" id="MobiDB-lite"/>
    </source>
</evidence>
<proteinExistence type="inferred from homology"/>
<evidence type="ECO:0000256" key="2">
    <source>
        <dbReference type="ARBA" id="ARBA00006695"/>
    </source>
</evidence>
<feature type="region of interest" description="Disordered" evidence="10">
    <location>
        <begin position="103"/>
        <end position="420"/>
    </location>
</feature>
<feature type="compositionally biased region" description="Polar residues" evidence="10">
    <location>
        <begin position="408"/>
        <end position="420"/>
    </location>
</feature>
<keyword evidence="6 9" id="KW-0175">Coiled coil</keyword>
<dbReference type="GO" id="GO:0000398">
    <property type="term" value="P:mRNA splicing, via spliceosome"/>
    <property type="evidence" value="ECO:0007669"/>
    <property type="project" value="TreeGrafter"/>
</dbReference>
<dbReference type="GO" id="GO:0005684">
    <property type="term" value="C:U2-type spliceosomal complex"/>
    <property type="evidence" value="ECO:0007669"/>
    <property type="project" value="TreeGrafter"/>
</dbReference>